<dbReference type="PANTHER" id="PTHR42939">
    <property type="entry name" value="ABC TRANSPORTER ATP-BINDING PROTEIN ALBC-RELATED"/>
    <property type="match status" value="1"/>
</dbReference>
<evidence type="ECO:0000256" key="3">
    <source>
        <dbReference type="ARBA" id="ARBA00022840"/>
    </source>
</evidence>
<dbReference type="SUPFAM" id="SSF52540">
    <property type="entry name" value="P-loop containing nucleoside triphosphate hydrolases"/>
    <property type="match status" value="1"/>
</dbReference>
<dbReference type="Proteomes" id="UP000183967">
    <property type="component" value="Unassembled WGS sequence"/>
</dbReference>
<organism evidence="5 6">
    <name type="scientific">Caloranaerobacter azorensis DSM 13643</name>
    <dbReference type="NCBI Taxonomy" id="1121264"/>
    <lineage>
        <taxon>Bacteria</taxon>
        <taxon>Bacillati</taxon>
        <taxon>Bacillota</taxon>
        <taxon>Tissierellia</taxon>
        <taxon>Tissierellales</taxon>
        <taxon>Thermohalobacteraceae</taxon>
        <taxon>Caloranaerobacter</taxon>
    </lineage>
</organism>
<protein>
    <submittedName>
        <fullName evidence="5">ABC transporter</fullName>
    </submittedName>
</protein>
<proteinExistence type="predicted"/>
<dbReference type="RefSeq" id="WP_073194345.1">
    <property type="nucleotide sequence ID" value="NZ_FQXO01000004.1"/>
</dbReference>
<name>A0A1M5QZR8_9FIRM</name>
<dbReference type="InterPro" id="IPR003439">
    <property type="entry name" value="ABC_transporter-like_ATP-bd"/>
</dbReference>
<sequence>MTTVISIKDISKRYKNGEWGVKNITLDIPKGKMILLAGENGAGKSTLINMLVGLLIPTTGTIHYNKEYLGNREFNNIGFCTQNLSILIGI</sequence>
<evidence type="ECO:0000256" key="2">
    <source>
        <dbReference type="ARBA" id="ARBA00022741"/>
    </source>
</evidence>
<keyword evidence="1" id="KW-0813">Transport</keyword>
<dbReference type="AlphaFoldDB" id="A0A1M5QZR8"/>
<keyword evidence="6" id="KW-1185">Reference proteome</keyword>
<accession>A0A1M5QZR8</accession>
<dbReference type="GO" id="GO:0005524">
    <property type="term" value="F:ATP binding"/>
    <property type="evidence" value="ECO:0007669"/>
    <property type="project" value="UniProtKB-KW"/>
</dbReference>
<gene>
    <name evidence="5" type="ORF">SAMN02745135_00006</name>
</gene>
<evidence type="ECO:0000313" key="6">
    <source>
        <dbReference type="Proteomes" id="UP000183967"/>
    </source>
</evidence>
<feature type="domain" description="ABC transporter" evidence="4">
    <location>
        <begin position="21"/>
        <end position="83"/>
    </location>
</feature>
<dbReference type="EMBL" id="FQXO01000004">
    <property type="protein sequence ID" value="SHH19582.1"/>
    <property type="molecule type" value="Genomic_DNA"/>
</dbReference>
<evidence type="ECO:0000256" key="1">
    <source>
        <dbReference type="ARBA" id="ARBA00022448"/>
    </source>
</evidence>
<keyword evidence="2" id="KW-0547">Nucleotide-binding</keyword>
<dbReference type="GO" id="GO:0016887">
    <property type="term" value="F:ATP hydrolysis activity"/>
    <property type="evidence" value="ECO:0007669"/>
    <property type="project" value="InterPro"/>
</dbReference>
<dbReference type="InterPro" id="IPR051782">
    <property type="entry name" value="ABC_Transporter_VariousFunc"/>
</dbReference>
<keyword evidence="3" id="KW-0067">ATP-binding</keyword>
<evidence type="ECO:0000313" key="5">
    <source>
        <dbReference type="EMBL" id="SHH19582.1"/>
    </source>
</evidence>
<dbReference type="Pfam" id="PF00005">
    <property type="entry name" value="ABC_tran"/>
    <property type="match status" value="1"/>
</dbReference>
<dbReference type="OrthoDB" id="9806285at2"/>
<dbReference type="InterPro" id="IPR027417">
    <property type="entry name" value="P-loop_NTPase"/>
</dbReference>
<dbReference type="Gene3D" id="3.40.50.300">
    <property type="entry name" value="P-loop containing nucleotide triphosphate hydrolases"/>
    <property type="match status" value="1"/>
</dbReference>
<reference evidence="6" key="1">
    <citation type="submission" date="2016-11" db="EMBL/GenBank/DDBJ databases">
        <authorList>
            <person name="Varghese N."/>
            <person name="Submissions S."/>
        </authorList>
    </citation>
    <scope>NUCLEOTIDE SEQUENCE [LARGE SCALE GENOMIC DNA]</scope>
    <source>
        <strain evidence="6">DSM 13643</strain>
    </source>
</reference>
<dbReference type="PANTHER" id="PTHR42939:SF1">
    <property type="entry name" value="ABC TRANSPORTER ATP-BINDING PROTEIN ALBC-RELATED"/>
    <property type="match status" value="1"/>
</dbReference>
<evidence type="ECO:0000259" key="4">
    <source>
        <dbReference type="Pfam" id="PF00005"/>
    </source>
</evidence>